<sequence length="386" mass="43923">MLKYHPREHLELHSVWLSIQHHFAICSSPTTMAPQHQNDTNTVKVKPIAVKNALNQEVEHAKFEHPELLSVYPETKYDPIPVLPVEDRGLKADPTFKNLLKDATVKHLAPKIGTELSGIQLHELTNEQRDELALLIAHRGVVFFRDQEINVEQQLELGRYYGPLHVHQNLGHPKDHNEVLIVENSVETSQGFLKRQMYDPFNAWHSDVSNERQPPSYTSFKVLTNPPVGGDTLWASAYEAYDRLTPPMREFISGLTAIHTGIPQAAAAAAKGQVIRRPPVEFEHPVVRTHPVTGRRALYVNPAFTKRIVQLSTAESDAVLRLLYQHVTEGHEFQVRFSWTKNAVAIWDNRSTFHYATFDYLPGNRHAIRVTPHGEIPYFDPEAVAK</sequence>
<keyword evidence="5" id="KW-0408">Iron</keyword>
<dbReference type="Pfam" id="PF02668">
    <property type="entry name" value="TauD"/>
    <property type="match status" value="1"/>
</dbReference>
<dbReference type="InterPro" id="IPR042098">
    <property type="entry name" value="TauD-like_sf"/>
</dbReference>
<comment type="caution">
    <text evidence="7">The sequence shown here is derived from an EMBL/GenBank/DDBJ whole genome shotgun (WGS) entry which is preliminary data.</text>
</comment>
<comment type="similarity">
    <text evidence="1">Belongs to the TfdA dioxygenase family.</text>
</comment>
<evidence type="ECO:0000256" key="4">
    <source>
        <dbReference type="ARBA" id="ARBA00023002"/>
    </source>
</evidence>
<protein>
    <submittedName>
        <fullName evidence="7">Alpha-ketoglutarate-dependent sulfonate dioxygenase</fullName>
    </submittedName>
</protein>
<dbReference type="GO" id="GO:0005737">
    <property type="term" value="C:cytoplasm"/>
    <property type="evidence" value="ECO:0007669"/>
    <property type="project" value="TreeGrafter"/>
</dbReference>
<proteinExistence type="inferred from homology"/>
<accession>A0AAD9GS70</accession>
<keyword evidence="4" id="KW-0560">Oxidoreductase</keyword>
<evidence type="ECO:0000256" key="3">
    <source>
        <dbReference type="ARBA" id="ARBA00022964"/>
    </source>
</evidence>
<keyword evidence="2" id="KW-0479">Metal-binding</keyword>
<dbReference type="FunFam" id="3.60.130.10:FF:000003">
    <property type="entry name" value="Alpha-ketoglutarate-dependent taurine dioxygenase"/>
    <property type="match status" value="1"/>
</dbReference>
<evidence type="ECO:0000313" key="8">
    <source>
        <dbReference type="Proteomes" id="UP001259832"/>
    </source>
</evidence>
<dbReference type="EMBL" id="JASMQC010000007">
    <property type="protein sequence ID" value="KAK1943263.1"/>
    <property type="molecule type" value="Genomic_DNA"/>
</dbReference>
<evidence type="ECO:0000256" key="1">
    <source>
        <dbReference type="ARBA" id="ARBA00005896"/>
    </source>
</evidence>
<dbReference type="GO" id="GO:0016706">
    <property type="term" value="F:2-oxoglutarate-dependent dioxygenase activity"/>
    <property type="evidence" value="ECO:0007669"/>
    <property type="project" value="TreeGrafter"/>
</dbReference>
<keyword evidence="8" id="KW-1185">Reference proteome</keyword>
<keyword evidence="3 7" id="KW-0223">Dioxygenase</keyword>
<evidence type="ECO:0000259" key="6">
    <source>
        <dbReference type="Pfam" id="PF02668"/>
    </source>
</evidence>
<feature type="domain" description="TauD/TfdA-like" evidence="6">
    <location>
        <begin position="105"/>
        <end position="371"/>
    </location>
</feature>
<evidence type="ECO:0000256" key="5">
    <source>
        <dbReference type="ARBA" id="ARBA00023004"/>
    </source>
</evidence>
<name>A0AAD9GS70_9STRA</name>
<dbReference type="InterPro" id="IPR003819">
    <property type="entry name" value="TauD/TfdA-like"/>
</dbReference>
<gene>
    <name evidence="7" type="ORF">P3T76_004659</name>
</gene>
<dbReference type="AlphaFoldDB" id="A0AAD9GS70"/>
<dbReference type="PANTHER" id="PTHR30468:SF1">
    <property type="entry name" value="ALPHA-KETOGLUTARATE-DEPENDENT SULFONATE DIOXYGENASE"/>
    <property type="match status" value="1"/>
</dbReference>
<evidence type="ECO:0000256" key="2">
    <source>
        <dbReference type="ARBA" id="ARBA00022723"/>
    </source>
</evidence>
<evidence type="ECO:0000313" key="7">
    <source>
        <dbReference type="EMBL" id="KAK1943263.1"/>
    </source>
</evidence>
<dbReference type="Gene3D" id="3.60.130.10">
    <property type="entry name" value="Clavaminate synthase-like"/>
    <property type="match status" value="1"/>
</dbReference>
<dbReference type="InterPro" id="IPR051323">
    <property type="entry name" value="AtsK-like"/>
</dbReference>
<dbReference type="GO" id="GO:0046872">
    <property type="term" value="F:metal ion binding"/>
    <property type="evidence" value="ECO:0007669"/>
    <property type="project" value="UniProtKB-KW"/>
</dbReference>
<dbReference type="SUPFAM" id="SSF51197">
    <property type="entry name" value="Clavaminate synthase-like"/>
    <property type="match status" value="1"/>
</dbReference>
<dbReference type="Proteomes" id="UP001259832">
    <property type="component" value="Unassembled WGS sequence"/>
</dbReference>
<reference evidence="7" key="1">
    <citation type="submission" date="2023-08" db="EMBL/GenBank/DDBJ databases">
        <title>Reference Genome Resource for the Citrus Pathogen Phytophthora citrophthora.</title>
        <authorList>
            <person name="Moller H."/>
            <person name="Coetzee B."/>
            <person name="Rose L.J."/>
            <person name="Van Niekerk J.M."/>
        </authorList>
    </citation>
    <scope>NUCLEOTIDE SEQUENCE</scope>
    <source>
        <strain evidence="7">STE-U-9442</strain>
    </source>
</reference>
<organism evidence="7 8">
    <name type="scientific">Phytophthora citrophthora</name>
    <dbReference type="NCBI Taxonomy" id="4793"/>
    <lineage>
        <taxon>Eukaryota</taxon>
        <taxon>Sar</taxon>
        <taxon>Stramenopiles</taxon>
        <taxon>Oomycota</taxon>
        <taxon>Peronosporomycetes</taxon>
        <taxon>Peronosporales</taxon>
        <taxon>Peronosporaceae</taxon>
        <taxon>Phytophthora</taxon>
    </lineage>
</organism>
<dbReference type="PANTHER" id="PTHR30468">
    <property type="entry name" value="ALPHA-KETOGLUTARATE-DEPENDENT SULFONATE DIOXYGENASE"/>
    <property type="match status" value="1"/>
</dbReference>